<dbReference type="Proteomes" id="UP000199643">
    <property type="component" value="Unassembled WGS sequence"/>
</dbReference>
<evidence type="ECO:0000313" key="3">
    <source>
        <dbReference type="Proteomes" id="UP000199643"/>
    </source>
</evidence>
<dbReference type="PROSITE" id="PS51257">
    <property type="entry name" value="PROKAR_LIPOPROTEIN"/>
    <property type="match status" value="1"/>
</dbReference>
<evidence type="ECO:0000313" key="2">
    <source>
        <dbReference type="EMBL" id="SDG06179.1"/>
    </source>
</evidence>
<dbReference type="EMBL" id="FNCH01000003">
    <property type="protein sequence ID" value="SDG06179.1"/>
    <property type="molecule type" value="Genomic_DNA"/>
</dbReference>
<evidence type="ECO:0000256" key="1">
    <source>
        <dbReference type="SAM" id="SignalP"/>
    </source>
</evidence>
<dbReference type="RefSeq" id="WP_090497551.1">
    <property type="nucleotide sequence ID" value="NZ_FNCH01000003.1"/>
</dbReference>
<accession>A0A1G7R7N3</accession>
<organism evidence="2 3">
    <name type="scientific">Pedobacter terrae</name>
    <dbReference type="NCBI Taxonomy" id="405671"/>
    <lineage>
        <taxon>Bacteria</taxon>
        <taxon>Pseudomonadati</taxon>
        <taxon>Bacteroidota</taxon>
        <taxon>Sphingobacteriia</taxon>
        <taxon>Sphingobacteriales</taxon>
        <taxon>Sphingobacteriaceae</taxon>
        <taxon>Pedobacter</taxon>
    </lineage>
</organism>
<dbReference type="SUPFAM" id="SSF48452">
    <property type="entry name" value="TPR-like"/>
    <property type="match status" value="1"/>
</dbReference>
<dbReference type="InterPro" id="IPR041662">
    <property type="entry name" value="SusD-like_2"/>
</dbReference>
<dbReference type="OrthoDB" id="9766256at2"/>
<keyword evidence="1" id="KW-0732">Signal</keyword>
<gene>
    <name evidence="2" type="ORF">SAMN05421827_10391</name>
</gene>
<dbReference type="InterPro" id="IPR011990">
    <property type="entry name" value="TPR-like_helical_dom_sf"/>
</dbReference>
<feature type="chain" id="PRO_5011626416" evidence="1">
    <location>
        <begin position="17"/>
        <end position="502"/>
    </location>
</feature>
<proteinExistence type="predicted"/>
<keyword evidence="3" id="KW-1185">Reference proteome</keyword>
<dbReference type="Pfam" id="PF12771">
    <property type="entry name" value="SusD-like_2"/>
    <property type="match status" value="1"/>
</dbReference>
<dbReference type="Gene3D" id="1.25.40.390">
    <property type="match status" value="1"/>
</dbReference>
<name>A0A1G7R7N3_9SPHI</name>
<dbReference type="AlphaFoldDB" id="A0A1G7R7N3"/>
<sequence>MKKIIYASILSLLVMAGCKKSFFDINQNPNAPVEGSVTPALLLPSTLSRTAAKMATSYNYAALWMGYWARSGTYGPSTEQESYAITTTFGATQWTNVNTGWYDILFDADIMEKKGTASGQTFYVGAAKVIKSIGFMYLVDQFGNVPYSKAFDFQNNILPTYDKGEDIYASLLAKLDEAAKTFAAISSTSAEIKAADIMFKGDVTKWRKLINTQRLKLLIHQSEYLSAAAVTTEIAKITADGSGFITAGNSASVNPGYAVAKDQQNPFWGAYKTTELGAVVDDYNRANNYILNKFRNNDDIRYQYVFSKAATPLNGNTYYGYNYGESIPNSDPKAINSSDVAGPGLAKSPTQDQWVFTSVESLFLQAEAIQRGWISGSAQSAYNAAVTESFTWLGVADATNTATTYLAQANPIVSWTLATDKIRLIDMQKYLALIGINNFEAYVDYRRLSVPADLPLSLSPSRGSNIIPSRLLYPQTEYNTNAANVAAQGTINAQTSKIFWDK</sequence>
<reference evidence="3" key="1">
    <citation type="submission" date="2016-10" db="EMBL/GenBank/DDBJ databases">
        <authorList>
            <person name="Varghese N."/>
            <person name="Submissions S."/>
        </authorList>
    </citation>
    <scope>NUCLEOTIDE SEQUENCE [LARGE SCALE GENOMIC DNA]</scope>
    <source>
        <strain evidence="3">DSM 17933</strain>
    </source>
</reference>
<feature type="signal peptide" evidence="1">
    <location>
        <begin position="1"/>
        <end position="16"/>
    </location>
</feature>
<dbReference type="STRING" id="405671.SAMN05421827_10391"/>
<protein>
    <submittedName>
        <fullName evidence="2">Starch-binding associating with outer membrane</fullName>
    </submittedName>
</protein>